<name>A0A445BK55_ARAHY</name>
<keyword evidence="1" id="KW-0812">Transmembrane</keyword>
<organism evidence="2 3">
    <name type="scientific">Arachis hypogaea</name>
    <name type="common">Peanut</name>
    <dbReference type="NCBI Taxonomy" id="3818"/>
    <lineage>
        <taxon>Eukaryota</taxon>
        <taxon>Viridiplantae</taxon>
        <taxon>Streptophyta</taxon>
        <taxon>Embryophyta</taxon>
        <taxon>Tracheophyta</taxon>
        <taxon>Spermatophyta</taxon>
        <taxon>Magnoliopsida</taxon>
        <taxon>eudicotyledons</taxon>
        <taxon>Gunneridae</taxon>
        <taxon>Pentapetalae</taxon>
        <taxon>rosids</taxon>
        <taxon>fabids</taxon>
        <taxon>Fabales</taxon>
        <taxon>Fabaceae</taxon>
        <taxon>Papilionoideae</taxon>
        <taxon>50 kb inversion clade</taxon>
        <taxon>dalbergioids sensu lato</taxon>
        <taxon>Dalbergieae</taxon>
        <taxon>Pterocarpus clade</taxon>
        <taxon>Arachis</taxon>
    </lineage>
</organism>
<evidence type="ECO:0008006" key="4">
    <source>
        <dbReference type="Google" id="ProtNLM"/>
    </source>
</evidence>
<dbReference type="EMBL" id="SDMP01000009">
    <property type="protein sequence ID" value="RYR38981.1"/>
    <property type="molecule type" value="Genomic_DNA"/>
</dbReference>
<dbReference type="PROSITE" id="PS00674">
    <property type="entry name" value="AAA"/>
    <property type="match status" value="1"/>
</dbReference>
<dbReference type="GO" id="GO:0005524">
    <property type="term" value="F:ATP binding"/>
    <property type="evidence" value="ECO:0007669"/>
    <property type="project" value="InterPro"/>
</dbReference>
<protein>
    <recommendedName>
        <fullName evidence="4">ATPase AAA-type core domain-containing protein</fullName>
    </recommendedName>
</protein>
<dbReference type="GO" id="GO:0016887">
    <property type="term" value="F:ATP hydrolysis activity"/>
    <property type="evidence" value="ECO:0007669"/>
    <property type="project" value="InterPro"/>
</dbReference>
<keyword evidence="1" id="KW-0472">Membrane</keyword>
<feature type="transmembrane region" description="Helical" evidence="1">
    <location>
        <begin position="42"/>
        <end position="68"/>
    </location>
</feature>
<gene>
    <name evidence="2" type="ORF">Ahy_A09g044345</name>
</gene>
<reference evidence="2 3" key="1">
    <citation type="submission" date="2019-01" db="EMBL/GenBank/DDBJ databases">
        <title>Sequencing of cultivated peanut Arachis hypogaea provides insights into genome evolution and oil improvement.</title>
        <authorList>
            <person name="Chen X."/>
        </authorList>
    </citation>
    <scope>NUCLEOTIDE SEQUENCE [LARGE SCALE GENOMIC DNA]</scope>
    <source>
        <strain evidence="3">cv. Fuhuasheng</strain>
        <tissue evidence="2">Leaves</tissue>
    </source>
</reference>
<evidence type="ECO:0000313" key="2">
    <source>
        <dbReference type="EMBL" id="RYR38981.1"/>
    </source>
</evidence>
<dbReference type="Proteomes" id="UP000289738">
    <property type="component" value="Chromosome A09"/>
</dbReference>
<feature type="transmembrane region" description="Helical" evidence="1">
    <location>
        <begin position="12"/>
        <end position="30"/>
    </location>
</feature>
<dbReference type="Gene3D" id="3.40.50.300">
    <property type="entry name" value="P-loop containing nucleotide triphosphate hydrolases"/>
    <property type="match status" value="1"/>
</dbReference>
<keyword evidence="1" id="KW-1133">Transmembrane helix</keyword>
<dbReference type="InterPro" id="IPR003960">
    <property type="entry name" value="ATPase_AAA_CS"/>
</dbReference>
<dbReference type="STRING" id="3818.A0A445BK55"/>
<comment type="caution">
    <text evidence="2">The sequence shown here is derived from an EMBL/GenBank/DDBJ whole genome shotgun (WGS) entry which is preliminary data.</text>
</comment>
<dbReference type="AlphaFoldDB" id="A0A445BK55"/>
<accession>A0A445BK55</accession>
<dbReference type="InterPro" id="IPR027417">
    <property type="entry name" value="P-loop_NTPase"/>
</dbReference>
<evidence type="ECO:0000313" key="3">
    <source>
        <dbReference type="Proteomes" id="UP000289738"/>
    </source>
</evidence>
<keyword evidence="3" id="KW-1185">Reference proteome</keyword>
<proteinExistence type="predicted"/>
<evidence type="ECO:0000256" key="1">
    <source>
        <dbReference type="SAM" id="Phobius"/>
    </source>
</evidence>
<sequence>MPPPQIRNLAPSLATFHQCCAIGTTLSVLLRLRENIFEWKFAIRGLVILYLRVAFGNCLFIAAATATATSLSSLLQRNMILMRLLQFVLLKQLLAGSFAPLHRLHGFENLDKESVLVLVATNRPFDLDEAVIRRLPRSAIDLVKMLHADAKESLSVVEVLSKLVNLYYVKSGYYRPTASLPPQAIQELCATIRVLQISPDVV</sequence>